<evidence type="ECO:0000313" key="1">
    <source>
        <dbReference type="EMBL" id="RXN36546.1"/>
    </source>
</evidence>
<comment type="caution">
    <text evidence="1">The sequence shown here is derived from an EMBL/GenBank/DDBJ whole genome shotgun (WGS) entry which is preliminary data.</text>
</comment>
<proteinExistence type="predicted"/>
<dbReference type="EMBL" id="QBIY01007868">
    <property type="protein sequence ID" value="RXN36546.1"/>
    <property type="molecule type" value="Genomic_DNA"/>
</dbReference>
<dbReference type="Proteomes" id="UP000290572">
    <property type="component" value="Unassembled WGS sequence"/>
</dbReference>
<accession>A0A498NXU3</accession>
<evidence type="ECO:0000313" key="2">
    <source>
        <dbReference type="Proteomes" id="UP000290572"/>
    </source>
</evidence>
<dbReference type="AlphaFoldDB" id="A0A498NXU3"/>
<keyword evidence="2" id="KW-1185">Reference proteome</keyword>
<reference evidence="1 2" key="1">
    <citation type="submission" date="2018-03" db="EMBL/GenBank/DDBJ databases">
        <title>Draft genome sequence of Rohu Carp (Labeo rohita).</title>
        <authorList>
            <person name="Das P."/>
            <person name="Kushwaha B."/>
            <person name="Joshi C.G."/>
            <person name="Kumar D."/>
            <person name="Nagpure N.S."/>
            <person name="Sahoo L."/>
            <person name="Das S.P."/>
            <person name="Bit A."/>
            <person name="Patnaik S."/>
            <person name="Meher P.K."/>
            <person name="Jayasankar P."/>
            <person name="Koringa P.G."/>
            <person name="Patel N.V."/>
            <person name="Hinsu A.T."/>
            <person name="Kumar R."/>
            <person name="Pandey M."/>
            <person name="Agarwal S."/>
            <person name="Srivastava S."/>
            <person name="Singh M."/>
            <person name="Iquebal M.A."/>
            <person name="Jaiswal S."/>
            <person name="Angadi U.B."/>
            <person name="Kumar N."/>
            <person name="Raza M."/>
            <person name="Shah T.M."/>
            <person name="Rai A."/>
            <person name="Jena J.K."/>
        </authorList>
    </citation>
    <scope>NUCLEOTIDE SEQUENCE [LARGE SCALE GENOMIC DNA]</scope>
    <source>
        <strain evidence="1">DASCIFA01</strain>
        <tissue evidence="1">Testis</tissue>
    </source>
</reference>
<sequence length="353" mass="39017">MPYKPSGKSLNGTITVLNTHSTLLNHTIRSINKLFSVVQSDLAQIQLLNTFIADMLREVSTSIDSLAMGRIPPYLIPISLVQNILASATTGPATPIQAHLAYSLGSAIPLNVETEVGNPPFLLSLLVIDSNNLYRLKDVINVGFWQGNTHIKIHTSEVVAYHDNNEQSYLTPNLKMYTLTKDIHYLCPSKPFIRDNTKGSCPRRSYTTVPSRGDTSRDCRKPMISVPKDSILHIDDLALYHLPEDEYQAELEISPFFKQHSLTLDPELEERIKEEGMQLTDLTPVDTALEAIAHLPPVGAPIIRSWSAADTALCVSTIVGHMVTLTLAILLHKQVNAVQESLHKCASSVPRIS</sequence>
<organism evidence="1 2">
    <name type="scientific">Labeo rohita</name>
    <name type="common">Indian major carp</name>
    <name type="synonym">Cyprinus rohita</name>
    <dbReference type="NCBI Taxonomy" id="84645"/>
    <lineage>
        <taxon>Eukaryota</taxon>
        <taxon>Metazoa</taxon>
        <taxon>Chordata</taxon>
        <taxon>Craniata</taxon>
        <taxon>Vertebrata</taxon>
        <taxon>Euteleostomi</taxon>
        <taxon>Actinopterygii</taxon>
        <taxon>Neopterygii</taxon>
        <taxon>Teleostei</taxon>
        <taxon>Ostariophysi</taxon>
        <taxon>Cypriniformes</taxon>
        <taxon>Cyprinidae</taxon>
        <taxon>Labeoninae</taxon>
        <taxon>Labeonini</taxon>
        <taxon>Labeo</taxon>
    </lineage>
</organism>
<name>A0A498NXU3_LABRO</name>
<gene>
    <name evidence="1" type="ORF">ROHU_002857</name>
</gene>
<protein>
    <submittedName>
        <fullName evidence="1">Pumilio-like protein</fullName>
    </submittedName>
</protein>